<sequence length="76" mass="8223">QQPLQPQAPANNQLAAGNADANATNGANQSSVSRVFKLQFDARQIVCCSQDSRIVGWDFANDDPEIIEACRFFVGP</sequence>
<dbReference type="EMBL" id="MVGC01002095">
    <property type="protein sequence ID" value="RJE16942.1"/>
    <property type="molecule type" value="Genomic_DNA"/>
</dbReference>
<protein>
    <submittedName>
        <fullName evidence="2">Uncharacterized protein</fullName>
    </submittedName>
</protein>
<feature type="non-terminal residue" evidence="2">
    <location>
        <position position="1"/>
    </location>
</feature>
<proteinExistence type="predicted"/>
<gene>
    <name evidence="2" type="ORF">PHISCL_10721</name>
</gene>
<accession>A0A3A2Z1G6</accession>
<dbReference type="Proteomes" id="UP000266188">
    <property type="component" value="Unassembled WGS sequence"/>
</dbReference>
<dbReference type="AlphaFoldDB" id="A0A3A2Z1G6"/>
<dbReference type="OrthoDB" id="4525502at2759"/>
<reference evidence="3" key="1">
    <citation type="submission" date="2017-02" db="EMBL/GenBank/DDBJ databases">
        <authorList>
            <person name="Tafer H."/>
            <person name="Lopandic K."/>
        </authorList>
    </citation>
    <scope>NUCLEOTIDE SEQUENCE [LARGE SCALE GENOMIC DNA]</scope>
    <source>
        <strain evidence="3">CBS 366.77</strain>
    </source>
</reference>
<evidence type="ECO:0000313" key="3">
    <source>
        <dbReference type="Proteomes" id="UP000266188"/>
    </source>
</evidence>
<dbReference type="STRING" id="2070753.A0A3A2Z1G6"/>
<keyword evidence="3" id="KW-1185">Reference proteome</keyword>
<evidence type="ECO:0000313" key="2">
    <source>
        <dbReference type="EMBL" id="RJE16942.1"/>
    </source>
</evidence>
<organism evidence="2 3">
    <name type="scientific">Aspergillus sclerotialis</name>
    <dbReference type="NCBI Taxonomy" id="2070753"/>
    <lineage>
        <taxon>Eukaryota</taxon>
        <taxon>Fungi</taxon>
        <taxon>Dikarya</taxon>
        <taxon>Ascomycota</taxon>
        <taxon>Pezizomycotina</taxon>
        <taxon>Eurotiomycetes</taxon>
        <taxon>Eurotiomycetidae</taxon>
        <taxon>Eurotiales</taxon>
        <taxon>Aspergillaceae</taxon>
        <taxon>Aspergillus</taxon>
        <taxon>Aspergillus subgen. Polypaecilum</taxon>
    </lineage>
</organism>
<feature type="region of interest" description="Disordered" evidence="1">
    <location>
        <begin position="1"/>
        <end position="27"/>
    </location>
</feature>
<comment type="caution">
    <text evidence="2">The sequence shown here is derived from an EMBL/GenBank/DDBJ whole genome shotgun (WGS) entry which is preliminary data.</text>
</comment>
<name>A0A3A2Z1G6_9EURO</name>
<evidence type="ECO:0000256" key="1">
    <source>
        <dbReference type="SAM" id="MobiDB-lite"/>
    </source>
</evidence>